<evidence type="ECO:0000313" key="2">
    <source>
        <dbReference type="EMBL" id="RDY25747.1"/>
    </source>
</evidence>
<keyword evidence="3" id="KW-1185">Reference proteome</keyword>
<comment type="caution">
    <text evidence="2">The sequence shown here is derived from an EMBL/GenBank/DDBJ whole genome shotgun (WGS) entry which is preliminary data.</text>
</comment>
<dbReference type="InterPro" id="IPR046878">
    <property type="entry name" value="Big_14"/>
</dbReference>
<protein>
    <recommendedName>
        <fullName evidence="1">Bacterial Ig-like domain-containing protein</fullName>
    </recommendedName>
</protein>
<accession>A0A371IZ37</accession>
<name>A0A371IZ37_9FIRM</name>
<evidence type="ECO:0000313" key="3">
    <source>
        <dbReference type="Proteomes" id="UP000215694"/>
    </source>
</evidence>
<organism evidence="2 3">
    <name type="scientific">Romboutsia weinsteinii</name>
    <dbReference type="NCBI Taxonomy" id="2020949"/>
    <lineage>
        <taxon>Bacteria</taxon>
        <taxon>Bacillati</taxon>
        <taxon>Bacillota</taxon>
        <taxon>Clostridia</taxon>
        <taxon>Peptostreptococcales</taxon>
        <taxon>Peptostreptococcaceae</taxon>
        <taxon>Romboutsia</taxon>
    </lineage>
</organism>
<proteinExistence type="predicted"/>
<dbReference type="AlphaFoldDB" id="A0A371IZ37"/>
<evidence type="ECO:0000259" key="1">
    <source>
        <dbReference type="Pfam" id="PF20251"/>
    </source>
</evidence>
<dbReference type="EMBL" id="NOJY02000049">
    <property type="protein sequence ID" value="RDY25747.1"/>
    <property type="molecule type" value="Genomic_DNA"/>
</dbReference>
<dbReference type="Pfam" id="PF20251">
    <property type="entry name" value="Big_14"/>
    <property type="match status" value="1"/>
</dbReference>
<reference evidence="2 3" key="1">
    <citation type="journal article" date="2017" name="Genome Announc.">
        <title>Draft Genome Sequence of Romboutsia weinsteinii sp. nov. Strain CCRI-19649(T) Isolated from Surface Water.</title>
        <authorList>
            <person name="Maheux A.F."/>
            <person name="Boudreau D.K."/>
            <person name="Berube E."/>
            <person name="Boissinot M."/>
            <person name="Cantin P."/>
            <person name="Raymond F."/>
            <person name="Corbeil J."/>
            <person name="Omar R.F."/>
            <person name="Bergeron M.G."/>
        </authorList>
    </citation>
    <scope>NUCLEOTIDE SEQUENCE [LARGE SCALE GENOMIC DNA]</scope>
    <source>
        <strain evidence="2 3">CCRI-19649</strain>
    </source>
</reference>
<feature type="domain" description="Bacterial Ig-like" evidence="1">
    <location>
        <begin position="1"/>
        <end position="101"/>
    </location>
</feature>
<gene>
    <name evidence="2" type="ORF">CHL78_016555</name>
</gene>
<dbReference type="Proteomes" id="UP000215694">
    <property type="component" value="Unassembled WGS sequence"/>
</dbReference>
<sequence>MYISEKSYLLGDKKITINIKNNTSEELYYGEAYEIEYLKNNIWYEVPFTDDASFTDIGIILGPNKTNTHEISLDNININLKKGKYRIIKQVGDAMLAAEFKLK</sequence>
<dbReference type="OrthoDB" id="1887381at2"/>